<dbReference type="InterPro" id="IPR001936">
    <property type="entry name" value="RasGAP_dom"/>
</dbReference>
<dbReference type="PROSITE" id="PS50018">
    <property type="entry name" value="RAS_GTPASE_ACTIV_2"/>
    <property type="match status" value="1"/>
</dbReference>
<dbReference type="CDD" id="cd05137">
    <property type="entry name" value="RasGAP_CLA2_BUD2"/>
    <property type="match status" value="1"/>
</dbReference>
<gene>
    <name evidence="4" type="ORF">K461DRAFT_291895</name>
</gene>
<feature type="compositionally biased region" description="Polar residues" evidence="2">
    <location>
        <begin position="1162"/>
        <end position="1181"/>
    </location>
</feature>
<protein>
    <recommendedName>
        <fullName evidence="3">Ras-GAP domain-containing protein</fullName>
    </recommendedName>
</protein>
<dbReference type="InterPro" id="IPR035892">
    <property type="entry name" value="C2_domain_sf"/>
</dbReference>
<dbReference type="SMART" id="SM00233">
    <property type="entry name" value="PH"/>
    <property type="match status" value="2"/>
</dbReference>
<feature type="region of interest" description="Disordered" evidence="2">
    <location>
        <begin position="332"/>
        <end position="357"/>
    </location>
</feature>
<dbReference type="EMBL" id="ML996083">
    <property type="protein sequence ID" value="KAF2154995.1"/>
    <property type="molecule type" value="Genomic_DNA"/>
</dbReference>
<dbReference type="SMART" id="SM00323">
    <property type="entry name" value="RasGAP"/>
    <property type="match status" value="1"/>
</dbReference>
<dbReference type="InterPro" id="IPR001849">
    <property type="entry name" value="PH_domain"/>
</dbReference>
<dbReference type="InterPro" id="IPR008936">
    <property type="entry name" value="Rho_GTPase_activation_prot"/>
</dbReference>
<dbReference type="SUPFAM" id="SSF49562">
    <property type="entry name" value="C2 domain (Calcium/lipid-binding domain, CaLB)"/>
    <property type="match status" value="1"/>
</dbReference>
<comment type="caution">
    <text evidence="4">The sequence shown here is derived from an EMBL/GenBank/DDBJ whole genome shotgun (WGS) entry which is preliminary data.</text>
</comment>
<dbReference type="Gene3D" id="1.10.506.10">
    <property type="entry name" value="GTPase Activation - p120gap, domain 1"/>
    <property type="match status" value="2"/>
</dbReference>
<dbReference type="InterPro" id="IPR000008">
    <property type="entry name" value="C2_dom"/>
</dbReference>
<dbReference type="InterPro" id="IPR023152">
    <property type="entry name" value="RasGAP_CS"/>
</dbReference>
<keyword evidence="1" id="KW-0343">GTPase activation</keyword>
<keyword evidence="5" id="KW-1185">Reference proteome</keyword>
<dbReference type="GO" id="GO:0005096">
    <property type="term" value="F:GTPase activator activity"/>
    <property type="evidence" value="ECO:0007669"/>
    <property type="project" value="UniProtKB-KW"/>
</dbReference>
<proteinExistence type="predicted"/>
<dbReference type="OrthoDB" id="775356at2759"/>
<dbReference type="SUPFAM" id="SSF48350">
    <property type="entry name" value="GTPase activation domain, GAP"/>
    <property type="match status" value="1"/>
</dbReference>
<feature type="domain" description="Ras-GAP" evidence="3">
    <location>
        <begin position="755"/>
        <end position="988"/>
    </location>
</feature>
<evidence type="ECO:0000259" key="3">
    <source>
        <dbReference type="PROSITE" id="PS50018"/>
    </source>
</evidence>
<dbReference type="GO" id="GO:0007165">
    <property type="term" value="P:signal transduction"/>
    <property type="evidence" value="ECO:0007669"/>
    <property type="project" value="UniProtKB-ARBA"/>
</dbReference>
<feature type="compositionally biased region" description="Polar residues" evidence="2">
    <location>
        <begin position="149"/>
        <end position="159"/>
    </location>
</feature>
<dbReference type="PROSITE" id="PS00509">
    <property type="entry name" value="RAS_GTPASE_ACTIV_1"/>
    <property type="match status" value="1"/>
</dbReference>
<name>A0A9P4MHP1_9PEZI</name>
<dbReference type="InterPro" id="IPR039360">
    <property type="entry name" value="Ras_GTPase"/>
</dbReference>
<dbReference type="Pfam" id="PF00616">
    <property type="entry name" value="RasGAP"/>
    <property type="match status" value="1"/>
</dbReference>
<accession>A0A9P4MHP1</accession>
<sequence>MDGGRRWAQDRRRKEPSLYDEYLNQERPSHKSRPSTSTTHMQTIRAVTPDPSDETLVQPKTTQTFEREFLSLTSSPATSPRIPAQEHGSPKVGSRSGIPRRESADNTRRHGTISPIPSDQYGSLRRRTMTLQGPINEHPMLPSPMAQRGTHTGSSQNTESIGLAGGGSPVMNGFQGLASSLSQPVIGSYIHRPTSSASNSVTSSVGQLPTPNARRTLYLMKTLCGRMSGNVYYRRNVDSPWIGVYCFIREAEGSLMFESEFGQGAHKILVPDLRGCQVKCTVEEDSGIPYIELVIPRSSLEVHMRVTTQSDLDSWFAALLCWQPMQPKGMHNKLAKPQAAQLSARPTTNSDSRQNSEASILREAPVIKVGQMVYWDTDVTFKGPIGPSAGNQGRSVTPRSASVGGHKSYGLRWWKRVSCTLRENGELKFFTEAENQLVSTIHLSKLSRSAIQRLDSSVLDQEYSIAIYTQYTCGSADVDSLRPIFLSVDTSILFEVWFVLLRAFTIPQLYGPKPPQLDNHDGQNNDGNYDDQLKQAHADMFRMERGLSLCVLEARLHHVERMKSSPDVAGQIARRTSSPRYQSQGGYYVEIHLDGETRGKTGIKNSDQNPFWSQEFDYYDLPAVLSSASVHLKQRTGDGFLGLKSNYESKVLSEAYGIVQEPKTSAALSGYTGITQDITIGKVEIILEELDTQKKSEQWWTILNSLEQDVGTLLIRARAQETVILMRQEYAPLHKILHAFENGLTVQIFNTIASELKRLSDSFVNIFQVSGKSTEWLMALVEDEIDGHGKDTALSKARYNQREQDNPAAPRGDRELVVRDMNKNAALEANLLFRGNTLLTKALDTHMRRIGTDYLTTALGNIIVSINDRDQECEVDPNRIANNHEMQKNWTRLLATTGDVWNSIRMSAQKCPVELRCIFRHIKACAEDKYGDFLRSVSYSSVSGFLFLRFFCPAVLSPKLFGLLKDDPKPRSKRTFVLVAKSLQTLANMATFGSKEPWMEPMNSFLNSNRESFKHFIEEVCSVPQRAAATTEISPSYSTPNAIKNRLPATSKEGFPSLPFLLDEGREYANLVELWLHASSTASFNPANEPSTSSLKQFDDICRALQARTQDCLSRAERAERPTSELSFRWEEVVDSLNSAGAASLHDTSSIPRLDTDVPSPSLLTTSFTDQLNSSNNNDEGSITPVAPSAPHLNSSTDNTANSPLSPHRRAQRDWESAPDGGASAAASVLSRDRNPRSGFVLPSTATSPGLRSPGLSGAFPSRSIADDDPISPSSTRHSPGFGWSNAAALPPPPPPLPIGQASSASSSPRLRDDLSRPTSALSGSDVGEEEGALPQVGRGKKGSKDSGGGKIRRGSQAEENGGEKRRVRDLVFGGRRDRR</sequence>
<evidence type="ECO:0000256" key="1">
    <source>
        <dbReference type="ARBA" id="ARBA00022468"/>
    </source>
</evidence>
<feature type="compositionally biased region" description="Polar residues" evidence="2">
    <location>
        <begin position="340"/>
        <end position="357"/>
    </location>
</feature>
<feature type="compositionally biased region" description="Basic and acidic residues" evidence="2">
    <location>
        <begin position="1"/>
        <end position="17"/>
    </location>
</feature>
<evidence type="ECO:0000313" key="5">
    <source>
        <dbReference type="Proteomes" id="UP000799439"/>
    </source>
</evidence>
<dbReference type="PANTHER" id="PTHR10194:SF60">
    <property type="entry name" value="RAS GTPASE-ACTIVATING PROTEIN RASKOL"/>
    <property type="match status" value="1"/>
</dbReference>
<dbReference type="Pfam" id="PF00168">
    <property type="entry name" value="C2"/>
    <property type="match status" value="1"/>
</dbReference>
<feature type="compositionally biased region" description="Basic and acidic residues" evidence="2">
    <location>
        <begin position="99"/>
        <end position="108"/>
    </location>
</feature>
<reference evidence="4" key="1">
    <citation type="journal article" date="2020" name="Stud. Mycol.">
        <title>101 Dothideomycetes genomes: a test case for predicting lifestyles and emergence of pathogens.</title>
        <authorList>
            <person name="Haridas S."/>
            <person name="Albert R."/>
            <person name="Binder M."/>
            <person name="Bloem J."/>
            <person name="Labutti K."/>
            <person name="Salamov A."/>
            <person name="Andreopoulos B."/>
            <person name="Baker S."/>
            <person name="Barry K."/>
            <person name="Bills G."/>
            <person name="Bluhm B."/>
            <person name="Cannon C."/>
            <person name="Castanera R."/>
            <person name="Culley D."/>
            <person name="Daum C."/>
            <person name="Ezra D."/>
            <person name="Gonzalez J."/>
            <person name="Henrissat B."/>
            <person name="Kuo A."/>
            <person name="Liang C."/>
            <person name="Lipzen A."/>
            <person name="Lutzoni F."/>
            <person name="Magnuson J."/>
            <person name="Mondo S."/>
            <person name="Nolan M."/>
            <person name="Ohm R."/>
            <person name="Pangilinan J."/>
            <person name="Park H.-J."/>
            <person name="Ramirez L."/>
            <person name="Alfaro M."/>
            <person name="Sun H."/>
            <person name="Tritt A."/>
            <person name="Yoshinaga Y."/>
            <person name="Zwiers L.-H."/>
            <person name="Turgeon B."/>
            <person name="Goodwin S."/>
            <person name="Spatafora J."/>
            <person name="Crous P."/>
            <person name="Grigoriev I."/>
        </authorList>
    </citation>
    <scope>NUCLEOTIDE SEQUENCE</scope>
    <source>
        <strain evidence="4">CBS 260.36</strain>
    </source>
</reference>
<feature type="region of interest" description="Disordered" evidence="2">
    <location>
        <begin position="1"/>
        <end position="121"/>
    </location>
</feature>
<dbReference type="PANTHER" id="PTHR10194">
    <property type="entry name" value="RAS GTPASE-ACTIVATING PROTEINS"/>
    <property type="match status" value="1"/>
</dbReference>
<feature type="compositionally biased region" description="Polar residues" evidence="2">
    <location>
        <begin position="389"/>
        <end position="400"/>
    </location>
</feature>
<feature type="region of interest" description="Disordered" evidence="2">
    <location>
        <begin position="135"/>
        <end position="159"/>
    </location>
</feature>
<evidence type="ECO:0000256" key="2">
    <source>
        <dbReference type="SAM" id="MobiDB-lite"/>
    </source>
</evidence>
<feature type="region of interest" description="Disordered" evidence="2">
    <location>
        <begin position="385"/>
        <end position="405"/>
    </location>
</feature>
<dbReference type="Proteomes" id="UP000799439">
    <property type="component" value="Unassembled WGS sequence"/>
</dbReference>
<feature type="region of interest" description="Disordered" evidence="2">
    <location>
        <begin position="1144"/>
        <end position="1380"/>
    </location>
</feature>
<dbReference type="Gene3D" id="2.60.40.150">
    <property type="entry name" value="C2 domain"/>
    <property type="match status" value="1"/>
</dbReference>
<evidence type="ECO:0000313" key="4">
    <source>
        <dbReference type="EMBL" id="KAF2154995.1"/>
    </source>
</evidence>
<feature type="compositionally biased region" description="Polar residues" evidence="2">
    <location>
        <begin position="1192"/>
        <end position="1205"/>
    </location>
</feature>
<organism evidence="4 5">
    <name type="scientific">Myriangium duriaei CBS 260.36</name>
    <dbReference type="NCBI Taxonomy" id="1168546"/>
    <lineage>
        <taxon>Eukaryota</taxon>
        <taxon>Fungi</taxon>
        <taxon>Dikarya</taxon>
        <taxon>Ascomycota</taxon>
        <taxon>Pezizomycotina</taxon>
        <taxon>Dothideomycetes</taxon>
        <taxon>Dothideomycetidae</taxon>
        <taxon>Myriangiales</taxon>
        <taxon>Myriangiaceae</taxon>
        <taxon>Myriangium</taxon>
    </lineage>
</organism>